<keyword evidence="2" id="KW-1185">Reference proteome</keyword>
<accession>A0AAV2B3F2</accession>
<protein>
    <submittedName>
        <fullName evidence="1">Uncharacterized protein</fullName>
    </submittedName>
</protein>
<evidence type="ECO:0000313" key="1">
    <source>
        <dbReference type="EMBL" id="CAL1289924.1"/>
    </source>
</evidence>
<proteinExistence type="predicted"/>
<sequence>MTCFLKISLNLFSNFSTEPGPHLCYMKAMRIVNVGK</sequence>
<dbReference type="Proteomes" id="UP001497382">
    <property type="component" value="Unassembled WGS sequence"/>
</dbReference>
<reference evidence="1 2" key="1">
    <citation type="submission" date="2024-04" db="EMBL/GenBank/DDBJ databases">
        <authorList>
            <person name="Rising A."/>
            <person name="Reimegard J."/>
            <person name="Sonavane S."/>
            <person name="Akerstrom W."/>
            <person name="Nylinder S."/>
            <person name="Hedman E."/>
            <person name="Kallberg Y."/>
        </authorList>
    </citation>
    <scope>NUCLEOTIDE SEQUENCE [LARGE SCALE GENOMIC DNA]</scope>
</reference>
<organism evidence="1 2">
    <name type="scientific">Larinioides sclopetarius</name>
    <dbReference type="NCBI Taxonomy" id="280406"/>
    <lineage>
        <taxon>Eukaryota</taxon>
        <taxon>Metazoa</taxon>
        <taxon>Ecdysozoa</taxon>
        <taxon>Arthropoda</taxon>
        <taxon>Chelicerata</taxon>
        <taxon>Arachnida</taxon>
        <taxon>Araneae</taxon>
        <taxon>Araneomorphae</taxon>
        <taxon>Entelegynae</taxon>
        <taxon>Araneoidea</taxon>
        <taxon>Araneidae</taxon>
        <taxon>Larinioides</taxon>
    </lineage>
</organism>
<name>A0AAV2B3F2_9ARAC</name>
<gene>
    <name evidence="1" type="ORF">LARSCL_LOCUS16206</name>
</gene>
<comment type="caution">
    <text evidence="1">The sequence shown here is derived from an EMBL/GenBank/DDBJ whole genome shotgun (WGS) entry which is preliminary data.</text>
</comment>
<dbReference type="AlphaFoldDB" id="A0AAV2B3F2"/>
<evidence type="ECO:0000313" key="2">
    <source>
        <dbReference type="Proteomes" id="UP001497382"/>
    </source>
</evidence>
<dbReference type="EMBL" id="CAXIEN010000257">
    <property type="protein sequence ID" value="CAL1289924.1"/>
    <property type="molecule type" value="Genomic_DNA"/>
</dbReference>